<dbReference type="Pfam" id="PF12396">
    <property type="entry name" value="DUF3659"/>
    <property type="match status" value="1"/>
</dbReference>
<keyword evidence="3" id="KW-1185">Reference proteome</keyword>
<reference evidence="2" key="1">
    <citation type="journal article" date="2023" name="Mol. Phylogenet. Evol.">
        <title>Genome-scale phylogeny and comparative genomics of the fungal order Sordariales.</title>
        <authorList>
            <person name="Hensen N."/>
            <person name="Bonometti L."/>
            <person name="Westerberg I."/>
            <person name="Brannstrom I.O."/>
            <person name="Guillou S."/>
            <person name="Cros-Aarteil S."/>
            <person name="Calhoun S."/>
            <person name="Haridas S."/>
            <person name="Kuo A."/>
            <person name="Mondo S."/>
            <person name="Pangilinan J."/>
            <person name="Riley R."/>
            <person name="LaButti K."/>
            <person name="Andreopoulos B."/>
            <person name="Lipzen A."/>
            <person name="Chen C."/>
            <person name="Yan M."/>
            <person name="Daum C."/>
            <person name="Ng V."/>
            <person name="Clum A."/>
            <person name="Steindorff A."/>
            <person name="Ohm R.A."/>
            <person name="Martin F."/>
            <person name="Silar P."/>
            <person name="Natvig D.O."/>
            <person name="Lalanne C."/>
            <person name="Gautier V."/>
            <person name="Ament-Velasquez S.L."/>
            <person name="Kruys A."/>
            <person name="Hutchinson M.I."/>
            <person name="Powell A.J."/>
            <person name="Barry K."/>
            <person name="Miller A.N."/>
            <person name="Grigoriev I.V."/>
            <person name="Debuchy R."/>
            <person name="Gladieux P."/>
            <person name="Hiltunen Thoren M."/>
            <person name="Johannesson H."/>
        </authorList>
    </citation>
    <scope>NUCLEOTIDE SEQUENCE</scope>
    <source>
        <strain evidence="2">CBS 103.79</strain>
    </source>
</reference>
<feature type="compositionally biased region" description="Basic and acidic residues" evidence="1">
    <location>
        <begin position="239"/>
        <end position="257"/>
    </location>
</feature>
<dbReference type="InterPro" id="IPR022124">
    <property type="entry name" value="DUF3659"/>
</dbReference>
<gene>
    <name evidence="2" type="ORF">C8A05DRAFT_13588</name>
</gene>
<feature type="compositionally biased region" description="Pro residues" evidence="1">
    <location>
        <begin position="54"/>
        <end position="63"/>
    </location>
</feature>
<sequence length="297" mass="31761">MASKYQAESGPQSNPTGPHEDISESGRANQNEESTEQRNPEDRSQSPAYIAPIPSIPSIPPVPSGIQICTGNRPELMPSIGRLLVGNPINQDGDIVSEETGQVLARAAGDLPSMVGRRVSNSRGDILGDNGELLGYIDDVIKTTPGRLRSLFDVVGHASSSLMVDDMGNILDSTGTVVGHFHDNNNPLHHNENGGMDVGWQTESTTTSSGPTVDGQGQPSPPQQSRSRSPTPGGQSAPKRTESQRKENAESWRKENPTDSPSDIFLDVKSTREGVQLTIRIPTVFPGQQATPHISFS</sequence>
<feature type="region of interest" description="Disordered" evidence="1">
    <location>
        <begin position="1"/>
        <end position="67"/>
    </location>
</feature>
<feature type="compositionally biased region" description="Low complexity" evidence="1">
    <location>
        <begin position="215"/>
        <end position="230"/>
    </location>
</feature>
<dbReference type="Proteomes" id="UP001303889">
    <property type="component" value="Unassembled WGS sequence"/>
</dbReference>
<accession>A0AAN6MQE0</accession>
<comment type="caution">
    <text evidence="2">The sequence shown here is derived from an EMBL/GenBank/DDBJ whole genome shotgun (WGS) entry which is preliminary data.</text>
</comment>
<name>A0AAN6MQE0_9PEZI</name>
<feature type="region of interest" description="Disordered" evidence="1">
    <location>
        <begin position="182"/>
        <end position="267"/>
    </location>
</feature>
<dbReference type="AlphaFoldDB" id="A0AAN6MQE0"/>
<evidence type="ECO:0000313" key="3">
    <source>
        <dbReference type="Proteomes" id="UP001303889"/>
    </source>
</evidence>
<feature type="compositionally biased region" description="Basic and acidic residues" evidence="1">
    <location>
        <begin position="35"/>
        <end position="44"/>
    </location>
</feature>
<protein>
    <submittedName>
        <fullName evidence="2">Uncharacterized protein</fullName>
    </submittedName>
</protein>
<evidence type="ECO:0000256" key="1">
    <source>
        <dbReference type="SAM" id="MobiDB-lite"/>
    </source>
</evidence>
<dbReference type="EMBL" id="MU855393">
    <property type="protein sequence ID" value="KAK3904541.1"/>
    <property type="molecule type" value="Genomic_DNA"/>
</dbReference>
<organism evidence="2 3">
    <name type="scientific">Staphylotrichum tortipilum</name>
    <dbReference type="NCBI Taxonomy" id="2831512"/>
    <lineage>
        <taxon>Eukaryota</taxon>
        <taxon>Fungi</taxon>
        <taxon>Dikarya</taxon>
        <taxon>Ascomycota</taxon>
        <taxon>Pezizomycotina</taxon>
        <taxon>Sordariomycetes</taxon>
        <taxon>Sordariomycetidae</taxon>
        <taxon>Sordariales</taxon>
        <taxon>Chaetomiaceae</taxon>
        <taxon>Staphylotrichum</taxon>
    </lineage>
</organism>
<evidence type="ECO:0000313" key="2">
    <source>
        <dbReference type="EMBL" id="KAK3904541.1"/>
    </source>
</evidence>
<reference evidence="2" key="2">
    <citation type="submission" date="2023-05" db="EMBL/GenBank/DDBJ databases">
        <authorList>
            <consortium name="Lawrence Berkeley National Laboratory"/>
            <person name="Steindorff A."/>
            <person name="Hensen N."/>
            <person name="Bonometti L."/>
            <person name="Westerberg I."/>
            <person name="Brannstrom I.O."/>
            <person name="Guillou S."/>
            <person name="Cros-Aarteil S."/>
            <person name="Calhoun S."/>
            <person name="Haridas S."/>
            <person name="Kuo A."/>
            <person name="Mondo S."/>
            <person name="Pangilinan J."/>
            <person name="Riley R."/>
            <person name="Labutti K."/>
            <person name="Andreopoulos B."/>
            <person name="Lipzen A."/>
            <person name="Chen C."/>
            <person name="Yanf M."/>
            <person name="Daum C."/>
            <person name="Ng V."/>
            <person name="Clum A."/>
            <person name="Ohm R."/>
            <person name="Martin F."/>
            <person name="Silar P."/>
            <person name="Natvig D."/>
            <person name="Lalanne C."/>
            <person name="Gautier V."/>
            <person name="Ament-Velasquez S.L."/>
            <person name="Kruys A."/>
            <person name="Hutchinson M.I."/>
            <person name="Powell A.J."/>
            <person name="Barry K."/>
            <person name="Miller A.N."/>
            <person name="Grigoriev I.V."/>
            <person name="Debuchy R."/>
            <person name="Gladieux P."/>
            <person name="Thoren M.H."/>
            <person name="Johannesson H."/>
        </authorList>
    </citation>
    <scope>NUCLEOTIDE SEQUENCE</scope>
    <source>
        <strain evidence="2">CBS 103.79</strain>
    </source>
</reference>
<proteinExistence type="predicted"/>
<feature type="compositionally biased region" description="Polar residues" evidence="1">
    <location>
        <begin position="201"/>
        <end position="211"/>
    </location>
</feature>